<reference evidence="2 3" key="1">
    <citation type="journal article" date="2012" name="Appl. Environ. Microbiol.">
        <title>Involvement of two latex-clearing proteins during rubber degradation and insights into the subsequent degradation pathway revealed by the genome sequence of Gordonia polyisoprenivorans strain VH2.</title>
        <authorList>
            <person name="Hiessl S."/>
            <person name="Schuldes J."/>
            <person name="Thurmer A."/>
            <person name="Halbsguth T."/>
            <person name="Broker D."/>
            <person name="Angelov A."/>
            <person name="Liebl W."/>
            <person name="Daniel R."/>
            <person name="Steinbuchel A."/>
        </authorList>
    </citation>
    <scope>NUCLEOTIDE SEQUENCE [LARGE SCALE GENOMIC DNA]</scope>
    <source>
        <strain evidence="3">DSM 44266 / VH2</strain>
    </source>
</reference>
<organism evidence="2 3">
    <name type="scientific">Gordonia polyisoprenivorans (strain DSM 44266 / VH2)</name>
    <dbReference type="NCBI Taxonomy" id="1112204"/>
    <lineage>
        <taxon>Bacteria</taxon>
        <taxon>Bacillati</taxon>
        <taxon>Actinomycetota</taxon>
        <taxon>Actinomycetes</taxon>
        <taxon>Mycobacteriales</taxon>
        <taxon>Gordoniaceae</taxon>
        <taxon>Gordonia</taxon>
    </lineage>
</organism>
<dbReference type="HOGENOM" id="CLU_2478971_0_0_11"/>
<evidence type="ECO:0008006" key="4">
    <source>
        <dbReference type="Google" id="ProtNLM"/>
    </source>
</evidence>
<dbReference type="InterPro" id="IPR009339">
    <property type="entry name" value="DUF998"/>
</dbReference>
<dbReference type="eggNOG" id="COG3371">
    <property type="taxonomic scope" value="Bacteria"/>
</dbReference>
<sequence length="87" mass="9270">MSALLVAGAAAGPLFYLSALAQMATREGLDLRIHPISQLSTGQWGWVQMLTFVLAGLGLLCLALRRHRRLRSGACSGHRGQDGRSPG</sequence>
<evidence type="ECO:0000313" key="2">
    <source>
        <dbReference type="EMBL" id="AFA73597.1"/>
    </source>
</evidence>
<dbReference type="EMBL" id="CP003119">
    <property type="protein sequence ID" value="AFA73597.1"/>
    <property type="molecule type" value="Genomic_DNA"/>
</dbReference>
<evidence type="ECO:0000256" key="1">
    <source>
        <dbReference type="SAM" id="Phobius"/>
    </source>
</evidence>
<keyword evidence="3" id="KW-1185">Reference proteome</keyword>
<gene>
    <name evidence="2" type="ordered locus">GPOL_c25700</name>
</gene>
<dbReference type="KEGG" id="gpo:GPOL_c25700"/>
<accession>H6N4L5</accession>
<keyword evidence="1" id="KW-1133">Transmembrane helix</keyword>
<dbReference type="Pfam" id="PF06197">
    <property type="entry name" value="DUF998"/>
    <property type="match status" value="1"/>
</dbReference>
<feature type="transmembrane region" description="Helical" evidence="1">
    <location>
        <begin position="45"/>
        <end position="64"/>
    </location>
</feature>
<keyword evidence="1" id="KW-0472">Membrane</keyword>
<name>H6N4L5_GORPV</name>
<proteinExistence type="predicted"/>
<keyword evidence="1" id="KW-0812">Transmembrane</keyword>
<dbReference type="Proteomes" id="UP000009154">
    <property type="component" value="Chromosome"/>
</dbReference>
<dbReference type="STRING" id="1112204.GPOL_c25700"/>
<evidence type="ECO:0000313" key="3">
    <source>
        <dbReference type="Proteomes" id="UP000009154"/>
    </source>
</evidence>
<dbReference type="AlphaFoldDB" id="H6N4L5"/>
<protein>
    <recommendedName>
        <fullName evidence="4">Transmembrane protein</fullName>
    </recommendedName>
</protein>